<name>A6IRI8_RAT</name>
<dbReference type="EMBL" id="CH473967">
    <property type="protein sequence ID" value="EDM11341.1"/>
    <property type="molecule type" value="Genomic_DNA"/>
</dbReference>
<dbReference type="Proteomes" id="UP000234681">
    <property type="component" value="Chromosome 11"/>
</dbReference>
<accession>A6IRI8</accession>
<organism evidence="1 2">
    <name type="scientific">Rattus norvegicus</name>
    <name type="common">Rat</name>
    <dbReference type="NCBI Taxonomy" id="10116"/>
    <lineage>
        <taxon>Eukaryota</taxon>
        <taxon>Metazoa</taxon>
        <taxon>Chordata</taxon>
        <taxon>Craniata</taxon>
        <taxon>Vertebrata</taxon>
        <taxon>Euteleostomi</taxon>
        <taxon>Mammalia</taxon>
        <taxon>Eutheria</taxon>
        <taxon>Euarchontoglires</taxon>
        <taxon>Glires</taxon>
        <taxon>Rodentia</taxon>
        <taxon>Myomorpha</taxon>
        <taxon>Muroidea</taxon>
        <taxon>Muridae</taxon>
        <taxon>Murinae</taxon>
        <taxon>Rattus</taxon>
    </lineage>
</organism>
<gene>
    <name evidence="1" type="ORF">rCG_52889</name>
</gene>
<evidence type="ECO:0000313" key="2">
    <source>
        <dbReference type="Proteomes" id="UP000234681"/>
    </source>
</evidence>
<evidence type="ECO:0000313" key="1">
    <source>
        <dbReference type="EMBL" id="EDM11341.1"/>
    </source>
</evidence>
<proteinExistence type="predicted"/>
<sequence length="19" mass="2021">MTLASMRPQSRGLGICGSR</sequence>
<reference evidence="2" key="1">
    <citation type="submission" date="2005-09" db="EMBL/GenBank/DDBJ databases">
        <authorList>
            <person name="Mural R.J."/>
            <person name="Li P.W."/>
            <person name="Adams M.D."/>
            <person name="Amanatides P.G."/>
            <person name="Baden-Tillson H."/>
            <person name="Barnstead M."/>
            <person name="Chin S.H."/>
            <person name="Dew I."/>
            <person name="Evans C.A."/>
            <person name="Ferriera S."/>
            <person name="Flanigan M."/>
            <person name="Fosler C."/>
            <person name="Glodek A."/>
            <person name="Gu Z."/>
            <person name="Holt R.A."/>
            <person name="Jennings D."/>
            <person name="Kraft C.L."/>
            <person name="Lu F."/>
            <person name="Nguyen T."/>
            <person name="Nusskern D.R."/>
            <person name="Pfannkoch C.M."/>
            <person name="Sitter C."/>
            <person name="Sutton G.G."/>
            <person name="Venter J.C."/>
            <person name="Wang Z."/>
            <person name="Woodage T."/>
            <person name="Zheng X.H."/>
            <person name="Zhong F."/>
        </authorList>
    </citation>
    <scope>NUCLEOTIDE SEQUENCE [LARGE SCALE GENOMIC DNA]</scope>
    <source>
        <strain>BN</strain>
        <strain evidence="2">Sprague-Dawley</strain>
    </source>
</reference>
<dbReference type="AlphaFoldDB" id="A6IRI8"/>
<protein>
    <submittedName>
        <fullName evidence="1">RCG52889</fullName>
    </submittedName>
</protein>